<dbReference type="InterPro" id="IPR011051">
    <property type="entry name" value="RmlC_Cupin_sf"/>
</dbReference>
<feature type="compositionally biased region" description="Low complexity" evidence="1">
    <location>
        <begin position="61"/>
        <end position="76"/>
    </location>
</feature>
<name>A0A834FZP2_RHOSS</name>
<dbReference type="PANTHER" id="PTHR33271:SF1">
    <property type="entry name" value="RMLC-LIKE JELLY ROLL PROTEIN-RELATED"/>
    <property type="match status" value="1"/>
</dbReference>
<dbReference type="Gene3D" id="2.60.120.10">
    <property type="entry name" value="Jelly Rolls"/>
    <property type="match status" value="1"/>
</dbReference>
<evidence type="ECO:0000259" key="3">
    <source>
        <dbReference type="Pfam" id="PF05899"/>
    </source>
</evidence>
<organism evidence="4 5">
    <name type="scientific">Rhododendron simsii</name>
    <name type="common">Sims's rhododendron</name>
    <dbReference type="NCBI Taxonomy" id="118357"/>
    <lineage>
        <taxon>Eukaryota</taxon>
        <taxon>Viridiplantae</taxon>
        <taxon>Streptophyta</taxon>
        <taxon>Embryophyta</taxon>
        <taxon>Tracheophyta</taxon>
        <taxon>Spermatophyta</taxon>
        <taxon>Magnoliopsida</taxon>
        <taxon>eudicotyledons</taxon>
        <taxon>Gunneridae</taxon>
        <taxon>Pentapetalae</taxon>
        <taxon>asterids</taxon>
        <taxon>Ericales</taxon>
        <taxon>Ericaceae</taxon>
        <taxon>Ericoideae</taxon>
        <taxon>Rhodoreae</taxon>
        <taxon>Rhododendron</taxon>
    </lineage>
</organism>
<feature type="compositionally biased region" description="Low complexity" evidence="1">
    <location>
        <begin position="41"/>
        <end position="52"/>
    </location>
</feature>
<keyword evidence="2" id="KW-1133">Transmembrane helix</keyword>
<dbReference type="PANTHER" id="PTHR33271">
    <property type="entry name" value="OS04G0445200 PROTEIN"/>
    <property type="match status" value="1"/>
</dbReference>
<evidence type="ECO:0000256" key="2">
    <source>
        <dbReference type="SAM" id="Phobius"/>
    </source>
</evidence>
<dbReference type="InterPro" id="IPR014710">
    <property type="entry name" value="RmlC-like_jellyroll"/>
</dbReference>
<reference evidence="4" key="1">
    <citation type="submission" date="2019-11" db="EMBL/GenBank/DDBJ databases">
        <authorList>
            <person name="Liu Y."/>
            <person name="Hou J."/>
            <person name="Li T.-Q."/>
            <person name="Guan C.-H."/>
            <person name="Wu X."/>
            <person name="Wu H.-Z."/>
            <person name="Ling F."/>
            <person name="Zhang R."/>
            <person name="Shi X.-G."/>
            <person name="Ren J.-P."/>
            <person name="Chen E.-F."/>
            <person name="Sun J.-M."/>
        </authorList>
    </citation>
    <scope>NUCLEOTIDE SEQUENCE</scope>
    <source>
        <strain evidence="4">Adult_tree_wgs_1</strain>
        <tissue evidence="4">Leaves</tissue>
    </source>
</reference>
<gene>
    <name evidence="4" type="ORF">RHSIM_Rhsim13G0004800</name>
</gene>
<evidence type="ECO:0000313" key="5">
    <source>
        <dbReference type="Proteomes" id="UP000626092"/>
    </source>
</evidence>
<protein>
    <recommendedName>
        <fullName evidence="3">(S)-ureidoglycine aminohydrolase cupin domain-containing protein</fullName>
    </recommendedName>
</protein>
<dbReference type="Pfam" id="PF05899">
    <property type="entry name" value="Cupin_3"/>
    <property type="match status" value="1"/>
</dbReference>
<feature type="domain" description="(S)-ureidoglycine aminohydrolase cupin" evidence="3">
    <location>
        <begin position="99"/>
        <end position="172"/>
    </location>
</feature>
<keyword evidence="2" id="KW-0812">Transmembrane</keyword>
<evidence type="ECO:0000313" key="4">
    <source>
        <dbReference type="EMBL" id="KAF7120510.1"/>
    </source>
</evidence>
<keyword evidence="2" id="KW-0472">Membrane</keyword>
<dbReference type="EMBL" id="WJXA01000013">
    <property type="protein sequence ID" value="KAF7120510.1"/>
    <property type="molecule type" value="Genomic_DNA"/>
</dbReference>
<comment type="caution">
    <text evidence="4">The sequence shown here is derived from an EMBL/GenBank/DDBJ whole genome shotgun (WGS) entry which is preliminary data.</text>
</comment>
<dbReference type="OrthoDB" id="10260542at2759"/>
<dbReference type="AlphaFoldDB" id="A0A834FZP2"/>
<keyword evidence="5" id="KW-1185">Reference proteome</keyword>
<proteinExistence type="predicted"/>
<evidence type="ECO:0000256" key="1">
    <source>
        <dbReference type="SAM" id="MobiDB-lite"/>
    </source>
</evidence>
<feature type="transmembrane region" description="Helical" evidence="2">
    <location>
        <begin position="12"/>
        <end position="33"/>
    </location>
</feature>
<dbReference type="Proteomes" id="UP000626092">
    <property type="component" value="Unassembled WGS sequence"/>
</dbReference>
<feature type="region of interest" description="Disordered" evidence="1">
    <location>
        <begin position="41"/>
        <end position="76"/>
    </location>
</feature>
<accession>A0A834FZP2</accession>
<dbReference type="CDD" id="cd02227">
    <property type="entry name" value="cupin_TM1112-like"/>
    <property type="match status" value="1"/>
</dbReference>
<dbReference type="InterPro" id="IPR008579">
    <property type="entry name" value="UGlyAH_Cupin_dom"/>
</dbReference>
<sequence>MVQSSVLDDDTKFLTLTLVLPVLLFSVSLLLSYSCNHTTTTAPPQTNLTGTTEDSKTEMETITPPTFTTTSPSTSTTSTVEMIVGGVKIEKNPSESKLAQLGVSSWPKWGCGPSRFPWTFKANETMYLLEGKVNVYTEGYDGFFEIGSGDLVEFPKGMKVTWDVIESVNKHYYLEK</sequence>
<dbReference type="SUPFAM" id="SSF51182">
    <property type="entry name" value="RmlC-like cupins"/>
    <property type="match status" value="1"/>
</dbReference>